<comment type="caution">
    <text evidence="2">The sequence shown here is derived from an EMBL/GenBank/DDBJ whole genome shotgun (WGS) entry which is preliminary data.</text>
</comment>
<proteinExistence type="predicted"/>
<organism evidence="2 3">
    <name type="scientific">Mycolicibacterium chlorophenolicum</name>
    <dbReference type="NCBI Taxonomy" id="37916"/>
    <lineage>
        <taxon>Bacteria</taxon>
        <taxon>Bacillati</taxon>
        <taxon>Actinomycetota</taxon>
        <taxon>Actinomycetes</taxon>
        <taxon>Mycobacteriales</taxon>
        <taxon>Mycobacteriaceae</taxon>
        <taxon>Mycolicibacterium</taxon>
    </lineage>
</organism>
<dbReference type="RefSeq" id="WP_131722709.1">
    <property type="nucleotide sequence ID" value="NZ_JYNL01000069.1"/>
</dbReference>
<evidence type="ECO:0000313" key="2">
    <source>
        <dbReference type="EMBL" id="KMO67111.1"/>
    </source>
</evidence>
<sequence>MNAKDIARQRAVLGKRVKALKDLYASDDLSTEDYQREMVAVQERKRKLRALEKKLKDQETPNLPAVVEGKTDEGPRSSDPMVIGQPAKWSEEWWMKVSPQTQAKRCHAKNTKGQRCQRLAISGAKVCYTHGGAAPHVRAAALARLQNGSVDMADNLIRLAKHAGSEAVQLGATNSALDRAGVKTAAQVEVGPIKPHEQIFDDVLSGSYAESRRARGFEASESITEQRNS</sequence>
<evidence type="ECO:0000313" key="3">
    <source>
        <dbReference type="Proteomes" id="UP000036513"/>
    </source>
</evidence>
<feature type="region of interest" description="Disordered" evidence="1">
    <location>
        <begin position="52"/>
        <end position="83"/>
    </location>
</feature>
<protein>
    <submittedName>
        <fullName evidence="2">Uncharacterized protein</fullName>
    </submittedName>
</protein>
<dbReference type="EMBL" id="JYNL01000069">
    <property type="protein sequence ID" value="KMO67111.1"/>
    <property type="molecule type" value="Genomic_DNA"/>
</dbReference>
<name>A0A0J6Y1K6_9MYCO</name>
<dbReference type="AlphaFoldDB" id="A0A0J6Y1K6"/>
<reference evidence="2 3" key="1">
    <citation type="journal article" date="2015" name="Genome Biol. Evol.">
        <title>Characterization of Three Mycobacterium spp. with Potential Use in Bioremediation by Genome Sequencing and Comparative Genomics.</title>
        <authorList>
            <person name="Das S."/>
            <person name="Pettersson B.M."/>
            <person name="Behra P.R."/>
            <person name="Ramesh M."/>
            <person name="Dasgupta S."/>
            <person name="Bhattacharya A."/>
            <person name="Kirsebom L.A."/>
        </authorList>
    </citation>
    <scope>NUCLEOTIDE SEQUENCE [LARGE SCALE GENOMIC DNA]</scope>
    <source>
        <strain evidence="2 3">DSM 43826</strain>
    </source>
</reference>
<accession>A0A0J6Y1K6</accession>
<evidence type="ECO:0000256" key="1">
    <source>
        <dbReference type="SAM" id="MobiDB-lite"/>
    </source>
</evidence>
<dbReference type="PATRIC" id="fig|37916.4.peg.6377"/>
<keyword evidence="3" id="KW-1185">Reference proteome</keyword>
<gene>
    <name evidence="2" type="ORF">MCHLDSM_06360</name>
</gene>
<dbReference type="Proteomes" id="UP000036513">
    <property type="component" value="Unassembled WGS sequence"/>
</dbReference>